<dbReference type="Proteomes" id="UP001153709">
    <property type="component" value="Chromosome 4"/>
</dbReference>
<keyword evidence="1" id="KW-0732">Signal</keyword>
<accession>A0A9N9XBF8</accession>
<evidence type="ECO:0000313" key="3">
    <source>
        <dbReference type="Proteomes" id="UP001153709"/>
    </source>
</evidence>
<dbReference type="EMBL" id="OU898279">
    <property type="protein sequence ID" value="CAG9832614.1"/>
    <property type="molecule type" value="Genomic_DNA"/>
</dbReference>
<sequence>MVFLFNLILFTSFGIICGQSDVTVVNRKNVLLSRRKRYLLFPPGSNMAISMAAVKALMRPQPTGWNVLGEMDCPFALPSDTRILRRSGWIKRNKREIYSTLDRALTMYGYNGTACITKMMCDAKQYMPMKGKSMMKDILLLIFDYSKENFNNEQLCTDDLEKKCSISIMEHVLLEVSPHYE</sequence>
<keyword evidence="3" id="KW-1185">Reference proteome</keyword>
<dbReference type="PANTHER" id="PTHR21253">
    <property type="entry name" value="F-BOX ONLY PROTEIN 11-RELATED"/>
    <property type="match status" value="1"/>
</dbReference>
<evidence type="ECO:0000256" key="1">
    <source>
        <dbReference type="SAM" id="SignalP"/>
    </source>
</evidence>
<protein>
    <submittedName>
        <fullName evidence="2">Uncharacterized protein</fullName>
    </submittedName>
</protein>
<feature type="chain" id="PRO_5040244247" evidence="1">
    <location>
        <begin position="19"/>
        <end position="181"/>
    </location>
</feature>
<dbReference type="PANTHER" id="PTHR21253:SF0">
    <property type="entry name" value="F-BOX ONLY PROTEIN 11-RELATED"/>
    <property type="match status" value="1"/>
</dbReference>
<feature type="signal peptide" evidence="1">
    <location>
        <begin position="1"/>
        <end position="18"/>
    </location>
</feature>
<proteinExistence type="predicted"/>
<organism evidence="2 3">
    <name type="scientific">Diabrotica balteata</name>
    <name type="common">Banded cucumber beetle</name>
    <dbReference type="NCBI Taxonomy" id="107213"/>
    <lineage>
        <taxon>Eukaryota</taxon>
        <taxon>Metazoa</taxon>
        <taxon>Ecdysozoa</taxon>
        <taxon>Arthropoda</taxon>
        <taxon>Hexapoda</taxon>
        <taxon>Insecta</taxon>
        <taxon>Pterygota</taxon>
        <taxon>Neoptera</taxon>
        <taxon>Endopterygota</taxon>
        <taxon>Coleoptera</taxon>
        <taxon>Polyphaga</taxon>
        <taxon>Cucujiformia</taxon>
        <taxon>Chrysomeloidea</taxon>
        <taxon>Chrysomelidae</taxon>
        <taxon>Galerucinae</taxon>
        <taxon>Diabroticina</taxon>
        <taxon>Diabroticites</taxon>
        <taxon>Diabrotica</taxon>
    </lineage>
</organism>
<name>A0A9N9XBF8_DIABA</name>
<evidence type="ECO:0000313" key="2">
    <source>
        <dbReference type="EMBL" id="CAG9832614.1"/>
    </source>
</evidence>
<dbReference type="Pfam" id="PF07841">
    <property type="entry name" value="DM4_12"/>
    <property type="match status" value="1"/>
</dbReference>
<dbReference type="AlphaFoldDB" id="A0A9N9XBF8"/>
<dbReference type="InterPro" id="IPR006631">
    <property type="entry name" value="DM4_12"/>
</dbReference>
<reference evidence="2" key="1">
    <citation type="submission" date="2022-01" db="EMBL/GenBank/DDBJ databases">
        <authorList>
            <person name="King R."/>
        </authorList>
    </citation>
    <scope>NUCLEOTIDE SEQUENCE</scope>
</reference>
<dbReference type="OrthoDB" id="8180611at2759"/>
<gene>
    <name evidence="2" type="ORF">DIABBA_LOCUS6075</name>
</gene>